<feature type="signal peptide" evidence="2">
    <location>
        <begin position="1"/>
        <end position="24"/>
    </location>
</feature>
<protein>
    <recommendedName>
        <fullName evidence="5">Lipoprotein</fullName>
    </recommendedName>
</protein>
<feature type="compositionally biased region" description="Low complexity" evidence="1">
    <location>
        <begin position="43"/>
        <end position="54"/>
    </location>
</feature>
<feature type="region of interest" description="Disordered" evidence="1">
    <location>
        <begin position="22"/>
        <end position="54"/>
    </location>
</feature>
<evidence type="ECO:0000256" key="1">
    <source>
        <dbReference type="SAM" id="MobiDB-lite"/>
    </source>
</evidence>
<sequence>MRLRVLLLAAAAGAVLLGSAGCQGQDPAKSPVQAAGGAASAPVDGTASGSAGTGSGAVAEAGVTGCPVSAAVLEKVAGYPAGWRIDAASVRCAQGWAVAGVIAPSPQQQGDGVIVFRYDTGTSGWTKKAEGSAVECAAFDMPPSTGLCSAN</sequence>
<keyword evidence="4" id="KW-1185">Reference proteome</keyword>
<dbReference type="Proteomes" id="UP000619260">
    <property type="component" value="Unassembled WGS sequence"/>
</dbReference>
<dbReference type="RefSeq" id="WP_203904654.1">
    <property type="nucleotide sequence ID" value="NZ_BOPF01000045.1"/>
</dbReference>
<comment type="caution">
    <text evidence="3">The sequence shown here is derived from an EMBL/GenBank/DDBJ whole genome shotgun (WGS) entry which is preliminary data.</text>
</comment>
<keyword evidence="2" id="KW-0732">Signal</keyword>
<organism evidence="3 4">
    <name type="scientific">Virgisporangium aliadipatigenens</name>
    <dbReference type="NCBI Taxonomy" id="741659"/>
    <lineage>
        <taxon>Bacteria</taxon>
        <taxon>Bacillati</taxon>
        <taxon>Actinomycetota</taxon>
        <taxon>Actinomycetes</taxon>
        <taxon>Micromonosporales</taxon>
        <taxon>Micromonosporaceae</taxon>
        <taxon>Virgisporangium</taxon>
    </lineage>
</organism>
<evidence type="ECO:0000313" key="3">
    <source>
        <dbReference type="EMBL" id="GIJ51244.1"/>
    </source>
</evidence>
<reference evidence="3" key="1">
    <citation type="submission" date="2021-01" db="EMBL/GenBank/DDBJ databases">
        <title>Whole genome shotgun sequence of Virgisporangium aliadipatigenens NBRC 105644.</title>
        <authorList>
            <person name="Komaki H."/>
            <person name="Tamura T."/>
        </authorList>
    </citation>
    <scope>NUCLEOTIDE SEQUENCE</scope>
    <source>
        <strain evidence="3">NBRC 105644</strain>
    </source>
</reference>
<accession>A0A8J3YSW0</accession>
<feature type="chain" id="PRO_5038970905" description="Lipoprotein" evidence="2">
    <location>
        <begin position="25"/>
        <end position="151"/>
    </location>
</feature>
<dbReference type="AlphaFoldDB" id="A0A8J3YSW0"/>
<evidence type="ECO:0000313" key="4">
    <source>
        <dbReference type="Proteomes" id="UP000619260"/>
    </source>
</evidence>
<dbReference type="EMBL" id="BOPF01000045">
    <property type="protein sequence ID" value="GIJ51244.1"/>
    <property type="molecule type" value="Genomic_DNA"/>
</dbReference>
<dbReference type="PROSITE" id="PS51257">
    <property type="entry name" value="PROKAR_LIPOPROTEIN"/>
    <property type="match status" value="1"/>
</dbReference>
<evidence type="ECO:0008006" key="5">
    <source>
        <dbReference type="Google" id="ProtNLM"/>
    </source>
</evidence>
<gene>
    <name evidence="3" type="ORF">Val02_81300</name>
</gene>
<name>A0A8J3YSW0_9ACTN</name>
<evidence type="ECO:0000256" key="2">
    <source>
        <dbReference type="SAM" id="SignalP"/>
    </source>
</evidence>
<proteinExistence type="predicted"/>